<feature type="transmembrane region" description="Helical" evidence="2">
    <location>
        <begin position="74"/>
        <end position="96"/>
    </location>
</feature>
<protein>
    <submittedName>
        <fullName evidence="3">Uncharacterized protein</fullName>
    </submittedName>
</protein>
<proteinExistence type="predicted"/>
<reference evidence="3 4" key="1">
    <citation type="submission" date="2020-06" db="EMBL/GenBank/DDBJ databases">
        <title>Genome mining for natural products.</title>
        <authorList>
            <person name="Zhang B."/>
            <person name="Shi J."/>
            <person name="Ge H."/>
        </authorList>
    </citation>
    <scope>NUCLEOTIDE SEQUENCE [LARGE SCALE GENOMIC DNA]</scope>
    <source>
        <strain evidence="3 4">NA02069</strain>
    </source>
</reference>
<gene>
    <name evidence="3" type="ORF">HUT05_19290</name>
</gene>
<dbReference type="AlphaFoldDB" id="A0A7H8T746"/>
<keyword evidence="2" id="KW-0812">Transmembrane</keyword>
<evidence type="ECO:0000256" key="1">
    <source>
        <dbReference type="SAM" id="MobiDB-lite"/>
    </source>
</evidence>
<dbReference type="Proteomes" id="UP000509418">
    <property type="component" value="Chromosome"/>
</dbReference>
<feature type="transmembrane region" description="Helical" evidence="2">
    <location>
        <begin position="147"/>
        <end position="165"/>
    </location>
</feature>
<dbReference type="SUPFAM" id="SSF81995">
    <property type="entry name" value="beta-sandwich domain of Sec23/24"/>
    <property type="match status" value="1"/>
</dbReference>
<feature type="compositionally biased region" description="Low complexity" evidence="1">
    <location>
        <begin position="31"/>
        <end position="49"/>
    </location>
</feature>
<feature type="transmembrane region" description="Helical" evidence="2">
    <location>
        <begin position="116"/>
        <end position="135"/>
    </location>
</feature>
<accession>A0A7H8T746</accession>
<evidence type="ECO:0000313" key="4">
    <source>
        <dbReference type="Proteomes" id="UP000509418"/>
    </source>
</evidence>
<organism evidence="3 4">
    <name type="scientific">Streptomyces chartreusis</name>
    <dbReference type="NCBI Taxonomy" id="1969"/>
    <lineage>
        <taxon>Bacteria</taxon>
        <taxon>Bacillati</taxon>
        <taxon>Actinomycetota</taxon>
        <taxon>Actinomycetes</taxon>
        <taxon>Kitasatosporales</taxon>
        <taxon>Streptomycetaceae</taxon>
        <taxon>Streptomyces</taxon>
    </lineage>
</organism>
<dbReference type="EMBL" id="CP056041">
    <property type="protein sequence ID" value="QKZ19319.1"/>
    <property type="molecule type" value="Genomic_DNA"/>
</dbReference>
<name>A0A7H8T746_STRCX</name>
<dbReference type="RefSeq" id="WP_107903928.1">
    <property type="nucleotide sequence ID" value="NZ_CBDRGH010000001.1"/>
</dbReference>
<evidence type="ECO:0000313" key="3">
    <source>
        <dbReference type="EMBL" id="QKZ19319.1"/>
    </source>
</evidence>
<keyword evidence="2" id="KW-0472">Membrane</keyword>
<keyword evidence="2" id="KW-1133">Transmembrane helix</keyword>
<sequence length="204" mass="20730">MSFGDPNNPYGPPPQGQPGYPQQPPQGQPGYGYPQGAPQQPGYGYPQGQPAYPGYPGGNMMPVQMPGLMKTARVLLFILAGFQLLFGLIAGIAVGAAQDLSNGVGSGDDTDTLAGLGFLVAALLVGLGALSIFLGVKFKNGGSGIRITTIVYASLMILGGIVNIVNGANGSATFGGLISLAIAGIILASMVNGAASAWFNRPRY</sequence>
<feature type="region of interest" description="Disordered" evidence="1">
    <location>
        <begin position="1"/>
        <end position="49"/>
    </location>
</feature>
<feature type="compositionally biased region" description="Pro residues" evidence="1">
    <location>
        <begin position="9"/>
        <end position="27"/>
    </location>
</feature>
<evidence type="ECO:0000256" key="2">
    <source>
        <dbReference type="SAM" id="Phobius"/>
    </source>
</evidence>
<keyword evidence="4" id="KW-1185">Reference proteome</keyword>
<feature type="transmembrane region" description="Helical" evidence="2">
    <location>
        <begin position="177"/>
        <end position="199"/>
    </location>
</feature>